<comment type="caution">
    <text evidence="2">The sequence shown here is derived from an EMBL/GenBank/DDBJ whole genome shotgun (WGS) entry which is preliminary data.</text>
</comment>
<evidence type="ECO:0000259" key="1">
    <source>
        <dbReference type="Pfam" id="PF03372"/>
    </source>
</evidence>
<dbReference type="InterPro" id="IPR005135">
    <property type="entry name" value="Endo/exonuclease/phosphatase"/>
</dbReference>
<protein>
    <recommendedName>
        <fullName evidence="1">Endonuclease/exonuclease/phosphatase domain-containing protein</fullName>
    </recommendedName>
</protein>
<dbReference type="Gene3D" id="3.60.10.10">
    <property type="entry name" value="Endonuclease/exonuclease/phosphatase"/>
    <property type="match status" value="1"/>
</dbReference>
<proteinExistence type="predicted"/>
<dbReference type="Proteomes" id="UP001148838">
    <property type="component" value="Unassembled WGS sequence"/>
</dbReference>
<name>A0ABQ8T4W2_PERAM</name>
<keyword evidence="3" id="KW-1185">Reference proteome</keyword>
<sequence length="584" mass="68416">MVILRKYATLNVNCIQGKHKQQLLNAFISQNDIDVLLLQEVNNDNFDFLGPQYEYVVNTGENNRGTAIIYRAGMNVEQVETHPSGRVISMNINNTQFINVYLPSGTNYRQERENFISKEIPFYLRHRYNRLLIGGDWNCVLHAKDQTGKYNPSPALDNLTRELQLMDIWELFHGNDVEYTFRRQNVSSRIDRFYITRPHSTDVYRIQVIPTPFSDHDCVCLSMQTDTQLPLFGKSYWKLNDSLLFIPEYRDQFVQYFETLNRRVRNSKFNIMEKWMKIIKPGFKSFYQAAGIQRAQETRATLNFYYQILAELYETQKPEGNKWKDIVETKLKICEIHKKLMHGVMVRARVPTIHEEERCALYHLVKEKRKSRTKYIEQLRTAEGKIANTSKECIKEVEEFFTSLYAASPTSQKATADILKSVNRHLSLQQQQDLQSPITEEEIRLALEGAPKNTAPGPDGLTYQVYKNHWRLIKEYLIELMNYILDTDSVIDGFSDGVVTLIPKTTHPTTVSEYRPITLLNTDYKLFMKVLANRLKPAFRNIFEIGQTCGVPEKSIIHNLATIRDTVLYFMEELYVTDRWSRRR</sequence>
<dbReference type="InterPro" id="IPR036691">
    <property type="entry name" value="Endo/exonu/phosph_ase_sf"/>
</dbReference>
<dbReference type="SUPFAM" id="SSF56219">
    <property type="entry name" value="DNase I-like"/>
    <property type="match status" value="1"/>
</dbReference>
<dbReference type="Pfam" id="PF03372">
    <property type="entry name" value="Exo_endo_phos"/>
    <property type="match status" value="1"/>
</dbReference>
<dbReference type="EMBL" id="JAJSOF020000017">
    <property type="protein sequence ID" value="KAJ4440715.1"/>
    <property type="molecule type" value="Genomic_DNA"/>
</dbReference>
<reference evidence="2 3" key="1">
    <citation type="journal article" date="2022" name="Allergy">
        <title>Genome assembly and annotation of Periplaneta americana reveal a comprehensive cockroach allergen profile.</title>
        <authorList>
            <person name="Wang L."/>
            <person name="Xiong Q."/>
            <person name="Saelim N."/>
            <person name="Wang L."/>
            <person name="Nong W."/>
            <person name="Wan A.T."/>
            <person name="Shi M."/>
            <person name="Liu X."/>
            <person name="Cao Q."/>
            <person name="Hui J.H.L."/>
            <person name="Sookrung N."/>
            <person name="Leung T.F."/>
            <person name="Tungtrongchitr A."/>
            <person name="Tsui S.K.W."/>
        </authorList>
    </citation>
    <scope>NUCLEOTIDE SEQUENCE [LARGE SCALE GENOMIC DNA]</scope>
    <source>
        <strain evidence="2">PWHHKU_190912</strain>
    </source>
</reference>
<evidence type="ECO:0000313" key="3">
    <source>
        <dbReference type="Proteomes" id="UP001148838"/>
    </source>
</evidence>
<accession>A0ABQ8T4W2</accession>
<feature type="domain" description="Endonuclease/exonuclease/phosphatase" evidence="1">
    <location>
        <begin position="8"/>
        <end position="216"/>
    </location>
</feature>
<dbReference type="CDD" id="cd09076">
    <property type="entry name" value="L1-EN"/>
    <property type="match status" value="1"/>
</dbReference>
<gene>
    <name evidence="2" type="ORF">ANN_08863</name>
</gene>
<evidence type="ECO:0000313" key="2">
    <source>
        <dbReference type="EMBL" id="KAJ4440715.1"/>
    </source>
</evidence>
<organism evidence="2 3">
    <name type="scientific">Periplaneta americana</name>
    <name type="common">American cockroach</name>
    <name type="synonym">Blatta americana</name>
    <dbReference type="NCBI Taxonomy" id="6978"/>
    <lineage>
        <taxon>Eukaryota</taxon>
        <taxon>Metazoa</taxon>
        <taxon>Ecdysozoa</taxon>
        <taxon>Arthropoda</taxon>
        <taxon>Hexapoda</taxon>
        <taxon>Insecta</taxon>
        <taxon>Pterygota</taxon>
        <taxon>Neoptera</taxon>
        <taxon>Polyneoptera</taxon>
        <taxon>Dictyoptera</taxon>
        <taxon>Blattodea</taxon>
        <taxon>Blattoidea</taxon>
        <taxon>Blattidae</taxon>
        <taxon>Blattinae</taxon>
        <taxon>Periplaneta</taxon>
    </lineage>
</organism>
<dbReference type="PANTHER" id="PTHR31635:SF196">
    <property type="entry name" value="REVERSE TRANSCRIPTASE DOMAIN-CONTAINING PROTEIN-RELATED"/>
    <property type="match status" value="1"/>
</dbReference>
<dbReference type="PANTHER" id="PTHR31635">
    <property type="entry name" value="REVERSE TRANSCRIPTASE DOMAIN-CONTAINING PROTEIN-RELATED"/>
    <property type="match status" value="1"/>
</dbReference>